<feature type="domain" description="Retrotransposon gag" evidence="1">
    <location>
        <begin position="10"/>
        <end position="86"/>
    </location>
</feature>
<proteinExistence type="predicted"/>
<evidence type="ECO:0000259" key="1">
    <source>
        <dbReference type="Pfam" id="PF03732"/>
    </source>
</evidence>
<protein>
    <submittedName>
        <fullName evidence="2">Retrotransposon gag protein</fullName>
    </submittedName>
</protein>
<dbReference type="AlphaFoldDB" id="A0A1R3KCQ5"/>
<organism evidence="2 3">
    <name type="scientific">Corchorus olitorius</name>
    <dbReference type="NCBI Taxonomy" id="93759"/>
    <lineage>
        <taxon>Eukaryota</taxon>
        <taxon>Viridiplantae</taxon>
        <taxon>Streptophyta</taxon>
        <taxon>Embryophyta</taxon>
        <taxon>Tracheophyta</taxon>
        <taxon>Spermatophyta</taxon>
        <taxon>Magnoliopsida</taxon>
        <taxon>eudicotyledons</taxon>
        <taxon>Gunneridae</taxon>
        <taxon>Pentapetalae</taxon>
        <taxon>rosids</taxon>
        <taxon>malvids</taxon>
        <taxon>Malvales</taxon>
        <taxon>Malvaceae</taxon>
        <taxon>Grewioideae</taxon>
        <taxon>Apeibeae</taxon>
        <taxon>Corchorus</taxon>
    </lineage>
</organism>
<dbReference type="STRING" id="93759.A0A1R3KCQ5"/>
<accession>A0A1R3KCQ5</accession>
<name>A0A1R3KCQ5_9ROSI</name>
<dbReference type="InterPro" id="IPR005162">
    <property type="entry name" value="Retrotrans_gag_dom"/>
</dbReference>
<evidence type="ECO:0000313" key="3">
    <source>
        <dbReference type="Proteomes" id="UP000187203"/>
    </source>
</evidence>
<dbReference type="EMBL" id="AWUE01014156">
    <property type="protein sequence ID" value="OMP04871.1"/>
    <property type="molecule type" value="Genomic_DNA"/>
</dbReference>
<reference evidence="3" key="1">
    <citation type="submission" date="2013-09" db="EMBL/GenBank/DDBJ databases">
        <title>Corchorus olitorius genome sequencing.</title>
        <authorList>
            <person name="Alam M."/>
            <person name="Haque M.S."/>
            <person name="Islam M.S."/>
            <person name="Emdad E.M."/>
            <person name="Islam M.M."/>
            <person name="Ahmed B."/>
            <person name="Halim A."/>
            <person name="Hossen Q.M.M."/>
            <person name="Hossain M.Z."/>
            <person name="Ahmed R."/>
            <person name="Khan M.M."/>
            <person name="Islam R."/>
            <person name="Rashid M.M."/>
            <person name="Khan S.A."/>
            <person name="Rahman M.S."/>
            <person name="Alam M."/>
            <person name="Yahiya A.S."/>
            <person name="Khan M.S."/>
            <person name="Azam M.S."/>
            <person name="Haque T."/>
            <person name="Lashkar M.Z.H."/>
            <person name="Akhand A.I."/>
            <person name="Morshed G."/>
            <person name="Roy S."/>
            <person name="Uddin K.S."/>
            <person name="Rabeya T."/>
            <person name="Hossain A.S."/>
            <person name="Chowdhury A."/>
            <person name="Snigdha A.R."/>
            <person name="Mortoza M.S."/>
            <person name="Matin S.A."/>
            <person name="Hoque S.M.E."/>
            <person name="Islam M.K."/>
            <person name="Roy D.K."/>
            <person name="Haider R."/>
            <person name="Moosa M.M."/>
            <person name="Elias S.M."/>
            <person name="Hasan A.M."/>
            <person name="Jahan S."/>
            <person name="Shafiuddin M."/>
            <person name="Mahmood N."/>
            <person name="Shommy N.S."/>
        </authorList>
    </citation>
    <scope>NUCLEOTIDE SEQUENCE [LARGE SCALE GENOMIC DNA]</scope>
    <source>
        <strain evidence="3">cv. O-4</strain>
    </source>
</reference>
<dbReference type="Pfam" id="PF03732">
    <property type="entry name" value="Retrotrans_gag"/>
    <property type="match status" value="1"/>
</dbReference>
<dbReference type="Proteomes" id="UP000187203">
    <property type="component" value="Unassembled WGS sequence"/>
</dbReference>
<evidence type="ECO:0000313" key="2">
    <source>
        <dbReference type="EMBL" id="OMP04871.1"/>
    </source>
</evidence>
<keyword evidence="3" id="KW-1185">Reference proteome</keyword>
<gene>
    <name evidence="2" type="ORF">COLO4_09232</name>
</gene>
<sequence length="179" mass="20230">MEGHSDDLSLRNGSTYRAPITWDAFSEQCNLRFRPPILRNKLGELVKLKQTGSVDDYQRKFEQLSARAGSLTVDQEIEIFLSGLHEYIAVEVELHQPRDLATAMSLARLYERRSNSSSNKFASFQVKRMESVLPRSPFVKRLSPSEIADRISKGLCFNCDERSSQDIVAKALLVGGYEG</sequence>
<dbReference type="OrthoDB" id="1933597at2759"/>
<comment type="caution">
    <text evidence="2">The sequence shown here is derived from an EMBL/GenBank/DDBJ whole genome shotgun (WGS) entry which is preliminary data.</text>
</comment>